<feature type="domain" description="Uncharacterised" evidence="2">
    <location>
        <begin position="32"/>
        <end position="240"/>
    </location>
</feature>
<dbReference type="Gene3D" id="2.40.10.200">
    <property type="entry name" value="STY4665 C-terminal domain-like"/>
    <property type="match status" value="1"/>
</dbReference>
<gene>
    <name evidence="4" type="ORF">B9634_14875</name>
</gene>
<dbReference type="Pfam" id="PF07515">
    <property type="entry name" value="TraI_2_C"/>
    <property type="match status" value="1"/>
</dbReference>
<dbReference type="InterPro" id="IPR011119">
    <property type="entry name" value="Unchr_helicase_relaxase_TraI"/>
</dbReference>
<evidence type="ECO:0000256" key="1">
    <source>
        <dbReference type="SAM" id="MobiDB-lite"/>
    </source>
</evidence>
<evidence type="ECO:0008006" key="5">
    <source>
        <dbReference type="Google" id="ProtNLM"/>
    </source>
</evidence>
<feature type="region of interest" description="Disordered" evidence="1">
    <location>
        <begin position="376"/>
        <end position="402"/>
    </location>
</feature>
<evidence type="ECO:0000259" key="3">
    <source>
        <dbReference type="Pfam" id="PF07515"/>
    </source>
</evidence>
<evidence type="ECO:0000313" key="4">
    <source>
        <dbReference type="EMBL" id="EDG8803701.1"/>
    </source>
</evidence>
<feature type="domain" description="Putative conjugal transfer nickase/helicase TraI C-terminal" evidence="3">
    <location>
        <begin position="407"/>
        <end position="524"/>
    </location>
</feature>
<dbReference type="AlphaFoldDB" id="A0A632GJC7"/>
<organism evidence="4">
    <name type="scientific">Salmonella newport</name>
    <dbReference type="NCBI Taxonomy" id="108619"/>
    <lineage>
        <taxon>Bacteria</taxon>
        <taxon>Pseudomonadati</taxon>
        <taxon>Pseudomonadota</taxon>
        <taxon>Gammaproteobacteria</taxon>
        <taxon>Enterobacterales</taxon>
        <taxon>Enterobacteriaceae</taxon>
        <taxon>Salmonella</taxon>
    </lineage>
</organism>
<proteinExistence type="predicted"/>
<dbReference type="Gene3D" id="1.10.3210.40">
    <property type="match status" value="1"/>
</dbReference>
<dbReference type="InterPro" id="IPR011093">
    <property type="entry name" value="TraI_2_C"/>
</dbReference>
<evidence type="ECO:0000259" key="2">
    <source>
        <dbReference type="Pfam" id="PF07514"/>
    </source>
</evidence>
<protein>
    <recommendedName>
        <fullName evidence="5">Relaxase</fullName>
    </recommendedName>
</protein>
<sequence length="558" mass="60672">MWHKLRKVLTGVPVIPPSSVSPGAEESLRQRGYLEPRPAGALLDTESRQHLLRQLWENSLLPKTHYEQYCLAPLKRCVSLMQQLPATADGHHAVPGGMVDYTLKTVVYALRLSRGYMLPPGASVEEQSAQSAAWSVVVFYAALFHSLSSLRQIEGELLNGEIWYPGISVPGQPYRFRFRPDIPDGAGEGLCTMLGMRLLPGEVIIWLSQTPPALDELLSFIRGDFGHASAISEIVGDAIQHAGGDPGSVLYELSVSVPQSPPVAAQPPASTATDTVTGSGVALTPSVETSGEGALPAEGHLQAPLDVSIPLTSAVDENISPPIHAVQAEQSEGDPAIQDVLSLMGFDTRSSVDEGGPKPATPVSQNMNELPPAGADGAVSSGGSPPVATTLLPHKTRHSDPVENDDYGQRFISWLSTKILSGALCVNTREAQVHIVGGLVFLPTPNIFFSFMKDNDYDPSLKGDVQRGFERLGLHFIQKGKGVFSCLKYEDENRKGRYEKMSGYLIRSKIIYASHPVPEDSLFLFVSRGIRLQKYDQVRIFLTFNIFVTYQYVELFSV</sequence>
<dbReference type="Pfam" id="PF07514">
    <property type="entry name" value="TraI_2"/>
    <property type="match status" value="1"/>
</dbReference>
<dbReference type="InterPro" id="IPR036388">
    <property type="entry name" value="WH-like_DNA-bd_sf"/>
</dbReference>
<feature type="region of interest" description="Disordered" evidence="1">
    <location>
        <begin position="261"/>
        <end position="296"/>
    </location>
</feature>
<name>A0A632GJC7_SALNE</name>
<dbReference type="InterPro" id="IPR036390">
    <property type="entry name" value="WH_DNA-bd_sf"/>
</dbReference>
<comment type="caution">
    <text evidence="4">The sequence shown here is derived from an EMBL/GenBank/DDBJ whole genome shotgun (WGS) entry which is preliminary data.</text>
</comment>
<dbReference type="SUPFAM" id="SSF46785">
    <property type="entry name" value="Winged helix' DNA-binding domain"/>
    <property type="match status" value="1"/>
</dbReference>
<accession>A0A632GJC7</accession>
<dbReference type="InterPro" id="IPR022391">
    <property type="entry name" value="ICE_relaxase_PFGI-1"/>
</dbReference>
<feature type="compositionally biased region" description="Low complexity" evidence="1">
    <location>
        <begin position="376"/>
        <end position="388"/>
    </location>
</feature>
<reference evidence="4" key="1">
    <citation type="submission" date="2018-07" db="EMBL/GenBank/DDBJ databases">
        <authorList>
            <consortium name="PulseNet: The National Subtyping Network for Foodborne Disease Surveillance"/>
            <person name="Tarr C.L."/>
            <person name="Trees E."/>
            <person name="Katz L.S."/>
            <person name="Carleton-Romer H.A."/>
            <person name="Stroika S."/>
            <person name="Kucerova Z."/>
            <person name="Roache K.F."/>
            <person name="Sabol A.L."/>
            <person name="Besser J."/>
            <person name="Gerner-Smidt P."/>
        </authorList>
    </citation>
    <scope>NUCLEOTIDE SEQUENCE</scope>
    <source>
        <strain evidence="4">PNUSAS012422</strain>
    </source>
</reference>
<dbReference type="Gene3D" id="1.10.10.10">
    <property type="entry name" value="Winged helix-like DNA-binding domain superfamily/Winged helix DNA-binding domain"/>
    <property type="match status" value="1"/>
</dbReference>
<dbReference type="NCBIfam" id="TIGR03760">
    <property type="entry name" value="ICE_TraI_Pfluor"/>
    <property type="match status" value="1"/>
</dbReference>
<dbReference type="EMBL" id="AAMFQH010000022">
    <property type="protein sequence ID" value="EDG8803701.1"/>
    <property type="molecule type" value="Genomic_DNA"/>
</dbReference>